<dbReference type="Gene3D" id="2.130.10.10">
    <property type="entry name" value="YVTN repeat-like/Quinoprotein amine dehydrogenase"/>
    <property type="match status" value="1"/>
</dbReference>
<dbReference type="InterPro" id="IPR050687">
    <property type="entry name" value="Dynein_IC"/>
</dbReference>
<dbReference type="GO" id="GO:0036156">
    <property type="term" value="C:inner dynein arm"/>
    <property type="evidence" value="ECO:0007669"/>
    <property type="project" value="TreeGrafter"/>
</dbReference>
<proteinExistence type="predicted"/>
<dbReference type="PANTHER" id="PTHR12442:SF5">
    <property type="entry name" value="DYNEIN AXONEMAL INTERMEDIATE CHAIN 3"/>
    <property type="match status" value="1"/>
</dbReference>
<accession>A0A6P6RUS5</accession>
<evidence type="ECO:0000313" key="4">
    <source>
        <dbReference type="Proteomes" id="UP000515125"/>
    </source>
</evidence>
<dbReference type="PANTHER" id="PTHR12442">
    <property type="entry name" value="DYNEIN INTERMEDIATE CHAIN"/>
    <property type="match status" value="1"/>
</dbReference>
<organism evidence="4 5">
    <name type="scientific">Cyclospora cayetanensis</name>
    <dbReference type="NCBI Taxonomy" id="88456"/>
    <lineage>
        <taxon>Eukaryota</taxon>
        <taxon>Sar</taxon>
        <taxon>Alveolata</taxon>
        <taxon>Apicomplexa</taxon>
        <taxon>Conoidasida</taxon>
        <taxon>Coccidia</taxon>
        <taxon>Eucoccidiorida</taxon>
        <taxon>Eimeriorina</taxon>
        <taxon>Eimeriidae</taxon>
        <taxon>Cyclospora</taxon>
    </lineage>
</organism>
<dbReference type="GO" id="GO:0060294">
    <property type="term" value="P:cilium movement involved in cell motility"/>
    <property type="evidence" value="ECO:0007669"/>
    <property type="project" value="TreeGrafter"/>
</dbReference>
<protein>
    <submittedName>
        <fullName evidence="5">Uncharacterized protein LOC34617411</fullName>
    </submittedName>
</protein>
<dbReference type="InterPro" id="IPR036322">
    <property type="entry name" value="WD40_repeat_dom_sf"/>
</dbReference>
<dbReference type="OrthoDB" id="366230at2759"/>
<keyword evidence="1" id="KW-0963">Cytoplasm</keyword>
<dbReference type="Proteomes" id="UP000515125">
    <property type="component" value="Unplaced"/>
</dbReference>
<gene>
    <name evidence="5" type="primary">LOC34617411</name>
</gene>
<dbReference type="GO" id="GO:0045503">
    <property type="term" value="F:dynein light chain binding"/>
    <property type="evidence" value="ECO:0007669"/>
    <property type="project" value="TreeGrafter"/>
</dbReference>
<keyword evidence="2" id="KW-0853">WD repeat</keyword>
<evidence type="ECO:0000256" key="2">
    <source>
        <dbReference type="ARBA" id="ARBA00022574"/>
    </source>
</evidence>
<evidence type="ECO:0000313" key="5">
    <source>
        <dbReference type="RefSeq" id="XP_026190880.1"/>
    </source>
</evidence>
<reference evidence="5" key="1">
    <citation type="submission" date="2025-08" db="UniProtKB">
        <authorList>
            <consortium name="RefSeq"/>
        </authorList>
    </citation>
    <scope>IDENTIFICATION</scope>
</reference>
<dbReference type="AlphaFoldDB" id="A0A6P6RUS5"/>
<keyword evidence="4" id="KW-1185">Reference proteome</keyword>
<dbReference type="InterPro" id="IPR015943">
    <property type="entry name" value="WD40/YVTN_repeat-like_dom_sf"/>
</dbReference>
<sequence length="824" mass="91508">MDCIVLSDLRIQLLGGLDGIMGVMVRKQNLKRMGLLLSDGPDCRLLPFKHFPKKDVLQEIASRGNESDWTDHKTVIKAYPLDKLLLVRDDPGNYGANYLMPFSEMAYQAVHEAVLAAQADAIATKEEEVKRQLLSDGEANIRLRNEEFDAPQSPRQWQSETSAITAAEIAAMTIKTKRALLKQTVIKDGHTLNVTAPVQPFTGQPLLLRAPKVSVVPPKAITLYKLSIDVLLSCVAQSIAVQDSLSVDLKQELEFGIQAVPPTAERCCQAAGLTVKAVEMQHDSSALSRKAGVSTFTSRKNLKTFFSAVESMMEEALQQNEAVDVLKEEYMPLEESGNAEEHVKVKDSIREAFTFSDLLHSKNKVISSVRWVPESGALIACAIMEASSFDERVESQWHSGKSLILIWSLQEPLAPQHIFEAPAVRQTELIVQLYELSSLLSSAIDYSHKRPVQHIKPLPASLDFRRSLAIYFNPKAESTHVLSCGADGGIFVWDIATAVANAEHAEFLWKPVLQCQLRKQDTALPSRPTARYSSSCCKIRAVVQSRVLGLMASDIRSKLDINVTATHAATDAAPSATRCFRPSRAFQLSPFLPQIAVLVTEFAFHILSMWHIALSGVRTPAFALRTSKGRKLGAWHDYCLHDTAAFPYPTSSYSCGAWSASRPGVLFIGRIDGSLEVWDIRDQLQKPIATAPVSAAQLTALAFPDLRQQEHQHQPKGDRGRRKSRNFSRHVLATKMAEAPFVPNPAFSYLAVGDAVGSLRVLRLLPSLSTPYPEELSNISTMLLNEDERLDYLNFRKPIHAKVIKAIYKAWFSFLLTIYIKDYL</sequence>
<dbReference type="SUPFAM" id="SSF50978">
    <property type="entry name" value="WD40 repeat-like"/>
    <property type="match status" value="1"/>
</dbReference>
<dbReference type="GO" id="GO:0045504">
    <property type="term" value="F:dynein heavy chain binding"/>
    <property type="evidence" value="ECO:0007669"/>
    <property type="project" value="TreeGrafter"/>
</dbReference>
<evidence type="ECO:0000256" key="1">
    <source>
        <dbReference type="ARBA" id="ARBA00022490"/>
    </source>
</evidence>
<evidence type="ECO:0000256" key="3">
    <source>
        <dbReference type="ARBA" id="ARBA00022737"/>
    </source>
</evidence>
<keyword evidence="3" id="KW-0677">Repeat</keyword>
<name>A0A6P6RUS5_9EIME</name>
<dbReference type="RefSeq" id="XP_026190880.1">
    <property type="nucleotide sequence ID" value="XM_026335095.1"/>
</dbReference>
<dbReference type="GeneID" id="34617411"/>
<dbReference type="GO" id="GO:0036159">
    <property type="term" value="P:inner dynein arm assembly"/>
    <property type="evidence" value="ECO:0007669"/>
    <property type="project" value="TreeGrafter"/>
</dbReference>